<protein>
    <submittedName>
        <fullName evidence="1">Uncharacterized protein</fullName>
    </submittedName>
</protein>
<dbReference type="RefSeq" id="WP_091360953.1">
    <property type="nucleotide sequence ID" value="NZ_AP025284.1"/>
</dbReference>
<accession>A0A1H9KR37</accession>
<sequence>MQKANSANEYRIRNHRLIEQQEIIRFQDRHCPIEILTEEAPCWISSDEPVSLEWSEQSSH</sequence>
<name>A0A1H9KR37_9GAMM</name>
<reference evidence="2" key="1">
    <citation type="submission" date="2016-10" db="EMBL/GenBank/DDBJ databases">
        <authorList>
            <person name="Varghese N."/>
            <person name="Submissions S."/>
        </authorList>
    </citation>
    <scope>NUCLEOTIDE SEQUENCE [LARGE SCALE GENOMIC DNA]</scope>
    <source>
        <strain evidence="2">DSM 18887</strain>
    </source>
</reference>
<organism evidence="1 2">
    <name type="scientific">Amphritea atlantica</name>
    <dbReference type="NCBI Taxonomy" id="355243"/>
    <lineage>
        <taxon>Bacteria</taxon>
        <taxon>Pseudomonadati</taxon>
        <taxon>Pseudomonadota</taxon>
        <taxon>Gammaproteobacteria</taxon>
        <taxon>Oceanospirillales</taxon>
        <taxon>Oceanospirillaceae</taxon>
        <taxon>Amphritea</taxon>
    </lineage>
</organism>
<gene>
    <name evidence="1" type="ORF">SAMN03080615_03597</name>
</gene>
<evidence type="ECO:0000313" key="1">
    <source>
        <dbReference type="EMBL" id="SER01303.1"/>
    </source>
</evidence>
<proteinExistence type="predicted"/>
<dbReference type="AlphaFoldDB" id="A0A1H9KR37"/>
<dbReference type="OrthoDB" id="6121344at2"/>
<dbReference type="EMBL" id="FOGB01000014">
    <property type="protein sequence ID" value="SER01303.1"/>
    <property type="molecule type" value="Genomic_DNA"/>
</dbReference>
<keyword evidence="2" id="KW-1185">Reference proteome</keyword>
<evidence type="ECO:0000313" key="2">
    <source>
        <dbReference type="Proteomes" id="UP000198749"/>
    </source>
</evidence>
<dbReference type="Proteomes" id="UP000198749">
    <property type="component" value="Unassembled WGS sequence"/>
</dbReference>